<dbReference type="CDD" id="cd05374">
    <property type="entry name" value="17beta-HSD-like_SDR_c"/>
    <property type="match status" value="1"/>
</dbReference>
<proteinExistence type="inferred from homology"/>
<gene>
    <name evidence="4" type="ORF">SAMN02982929_01187</name>
    <name evidence="5" type="ORF">SAMN05216506_106160</name>
</gene>
<reference evidence="6 7" key="1">
    <citation type="submission" date="2016-10" db="EMBL/GenBank/DDBJ databases">
        <authorList>
            <person name="Varghese N."/>
            <person name="Submissions S."/>
        </authorList>
    </citation>
    <scope>NUCLEOTIDE SEQUENCE [LARGE SCALE GENOMIC DNA]</scope>
    <source>
        <strain evidence="7">ATCC 20501</strain>
        <strain evidence="5 6">CGMCC 4.3529</strain>
    </source>
</reference>
<dbReference type="EMBL" id="FNVB01000002">
    <property type="protein sequence ID" value="SEF98889.1"/>
    <property type="molecule type" value="Genomic_DNA"/>
</dbReference>
<comment type="similarity">
    <text evidence="1 3">Belongs to the short-chain dehydrogenases/reductases (SDR) family.</text>
</comment>
<organism evidence="4 7">
    <name type="scientific">Saccharopolyspora kobensis</name>
    <dbReference type="NCBI Taxonomy" id="146035"/>
    <lineage>
        <taxon>Bacteria</taxon>
        <taxon>Bacillati</taxon>
        <taxon>Actinomycetota</taxon>
        <taxon>Actinomycetes</taxon>
        <taxon>Pseudonocardiales</taxon>
        <taxon>Pseudonocardiaceae</taxon>
        <taxon>Saccharopolyspora</taxon>
    </lineage>
</organism>
<keyword evidence="2" id="KW-0560">Oxidoreductase</keyword>
<evidence type="ECO:0000256" key="3">
    <source>
        <dbReference type="RuleBase" id="RU000363"/>
    </source>
</evidence>
<evidence type="ECO:0000256" key="2">
    <source>
        <dbReference type="ARBA" id="ARBA00023002"/>
    </source>
</evidence>
<dbReference type="SUPFAM" id="SSF51735">
    <property type="entry name" value="NAD(P)-binding Rossmann-fold domains"/>
    <property type="match status" value="1"/>
</dbReference>
<evidence type="ECO:0000313" key="5">
    <source>
        <dbReference type="EMBL" id="SFD75777.1"/>
    </source>
</evidence>
<name>A0A1H5WGY3_9PSEU</name>
<dbReference type="InterPro" id="IPR036291">
    <property type="entry name" value="NAD(P)-bd_dom_sf"/>
</dbReference>
<evidence type="ECO:0000313" key="6">
    <source>
        <dbReference type="Proteomes" id="UP000199690"/>
    </source>
</evidence>
<dbReference type="InterPro" id="IPR051911">
    <property type="entry name" value="SDR_oxidoreductase"/>
</dbReference>
<dbReference type="RefSeq" id="WP_093353321.1">
    <property type="nucleotide sequence ID" value="NZ_FNVB01000002.1"/>
</dbReference>
<reference evidence="4" key="2">
    <citation type="submission" date="2016-10" db="EMBL/GenBank/DDBJ databases">
        <authorList>
            <person name="de Groot N.N."/>
        </authorList>
    </citation>
    <scope>NUCLEOTIDE SEQUENCE [LARGE SCALE GENOMIC DNA]</scope>
    <source>
        <strain evidence="4">ATCC 20501</strain>
    </source>
</reference>
<dbReference type="GO" id="GO:0016491">
    <property type="term" value="F:oxidoreductase activity"/>
    <property type="evidence" value="ECO:0007669"/>
    <property type="project" value="UniProtKB-KW"/>
</dbReference>
<dbReference type="Gene3D" id="3.40.50.720">
    <property type="entry name" value="NAD(P)-binding Rossmann-like Domain"/>
    <property type="match status" value="1"/>
</dbReference>
<accession>A0A1I1UY94</accession>
<dbReference type="NCBIfam" id="NF004824">
    <property type="entry name" value="PRK06180.1"/>
    <property type="match status" value="1"/>
</dbReference>
<dbReference type="PRINTS" id="PR00081">
    <property type="entry name" value="GDHRDH"/>
</dbReference>
<dbReference type="Proteomes" id="UP000236729">
    <property type="component" value="Unassembled WGS sequence"/>
</dbReference>
<accession>A0A1H5WGY3</accession>
<dbReference type="EMBL" id="FOME01000006">
    <property type="protein sequence ID" value="SFD75777.1"/>
    <property type="molecule type" value="Genomic_DNA"/>
</dbReference>
<dbReference type="Pfam" id="PF00106">
    <property type="entry name" value="adh_short"/>
    <property type="match status" value="1"/>
</dbReference>
<sequence length="284" mass="30201">MSKTFLVTGVSSGLGLAIARQALAAGHRVAGTVRTQQHAAAFESLDAERARAFLLDLTEQDRIEPTVRAAEAALGPIEVLVANAGYGVEGTFEESSMADLRRQFEVNVFGTVATMKAVLPGMRERRGGHIFVITSMGGMTTFPGLSFYEGSKHAMEGITEGLAQEVEQFGVRVTAVAPGAFATDWAGRSLVRAPRGIPDYDELFDPIRARRQALAGQGIGDPDRAGQAVLAVLDAEVPPVHLLLGSDALRLVTAGRRRVQNDIDTWKELSLSTDRSDGGVTVSA</sequence>
<dbReference type="SMR" id="A0A1H5WGY3"/>
<keyword evidence="6" id="KW-1185">Reference proteome</keyword>
<protein>
    <submittedName>
        <fullName evidence="4">Short-chain dehydrogenase</fullName>
    </submittedName>
</protein>
<dbReference type="PRINTS" id="PR00080">
    <property type="entry name" value="SDRFAMILY"/>
</dbReference>
<dbReference type="PANTHER" id="PTHR43976">
    <property type="entry name" value="SHORT CHAIN DEHYDROGENASE"/>
    <property type="match status" value="1"/>
</dbReference>
<dbReference type="Proteomes" id="UP000199690">
    <property type="component" value="Unassembled WGS sequence"/>
</dbReference>
<evidence type="ECO:0000256" key="1">
    <source>
        <dbReference type="ARBA" id="ARBA00006484"/>
    </source>
</evidence>
<dbReference type="PANTHER" id="PTHR43976:SF16">
    <property type="entry name" value="SHORT-CHAIN DEHYDROGENASE_REDUCTASE FAMILY PROTEIN"/>
    <property type="match status" value="1"/>
</dbReference>
<dbReference type="InterPro" id="IPR002347">
    <property type="entry name" value="SDR_fam"/>
</dbReference>
<evidence type="ECO:0000313" key="7">
    <source>
        <dbReference type="Proteomes" id="UP000236729"/>
    </source>
</evidence>
<evidence type="ECO:0000313" key="4">
    <source>
        <dbReference type="EMBL" id="SEF98889.1"/>
    </source>
</evidence>
<dbReference type="AlphaFoldDB" id="A0A1H5WGY3"/>